<name>A0A8G2CKD4_ACIRU</name>
<comment type="caution">
    <text evidence="1">The sequence shown here is derived from an EMBL/GenBank/DDBJ whole genome shotgun (WGS) entry which is preliminary data.</text>
</comment>
<accession>A0A8G2CKD4</accession>
<organism evidence="1 2">
    <name type="scientific">Acidiphilium rubrum</name>
    <dbReference type="NCBI Taxonomy" id="526"/>
    <lineage>
        <taxon>Bacteria</taxon>
        <taxon>Pseudomonadati</taxon>
        <taxon>Pseudomonadota</taxon>
        <taxon>Alphaproteobacteria</taxon>
        <taxon>Acetobacterales</taxon>
        <taxon>Acidocellaceae</taxon>
        <taxon>Acidiphilium</taxon>
    </lineage>
</organism>
<protein>
    <submittedName>
        <fullName evidence="1">Uncharacterized protein</fullName>
    </submittedName>
</protein>
<dbReference type="AlphaFoldDB" id="A0A8G2CKD4"/>
<reference evidence="1 2" key="1">
    <citation type="submission" date="2017-01" db="EMBL/GenBank/DDBJ databases">
        <authorList>
            <person name="Varghese N."/>
            <person name="Submissions S."/>
        </authorList>
    </citation>
    <scope>NUCLEOTIDE SEQUENCE [LARGE SCALE GENOMIC DNA]</scope>
    <source>
        <strain evidence="1 2">ATCC 35905</strain>
    </source>
</reference>
<dbReference type="EMBL" id="FTNE01000005">
    <property type="protein sequence ID" value="SIQ46233.1"/>
    <property type="molecule type" value="Genomic_DNA"/>
</dbReference>
<dbReference type="Proteomes" id="UP000186308">
    <property type="component" value="Unassembled WGS sequence"/>
</dbReference>
<evidence type="ECO:0000313" key="1">
    <source>
        <dbReference type="EMBL" id="SIQ46233.1"/>
    </source>
</evidence>
<evidence type="ECO:0000313" key="2">
    <source>
        <dbReference type="Proteomes" id="UP000186308"/>
    </source>
</evidence>
<sequence length="164" mass="17236">MTRQSTTNDMFDVLCQIGEVAGILQDIAAREISENKPIAGTAVSMLGRLIAGHVERGMEFTPDRAVIAPDPKPTPKPDAETEVGAAALITGHDYTARADSAWPGGLDLRGLHGALSGVVTCLCALQDMAAGVDLDGDAFEPALATLTPWRDRTLAARDQLEAQA</sequence>
<gene>
    <name evidence="1" type="ORF">SAMN05421828_10520</name>
</gene>
<keyword evidence="2" id="KW-1185">Reference proteome</keyword>
<proteinExistence type="predicted"/>